<evidence type="ECO:0000313" key="4">
    <source>
        <dbReference type="Proteomes" id="UP000192602"/>
    </source>
</evidence>
<dbReference type="SUPFAM" id="SSF50998">
    <property type="entry name" value="Quinoprotein alcohol dehydrogenase-like"/>
    <property type="match status" value="1"/>
</dbReference>
<feature type="domain" description="Lambda-carrageenase beta-propeller" evidence="2">
    <location>
        <begin position="97"/>
        <end position="194"/>
    </location>
</feature>
<dbReference type="SMART" id="SM00564">
    <property type="entry name" value="PQQ"/>
    <property type="match status" value="8"/>
</dbReference>
<dbReference type="PANTHER" id="PTHR34512:SF30">
    <property type="entry name" value="OUTER MEMBRANE PROTEIN ASSEMBLY FACTOR BAMB"/>
    <property type="match status" value="1"/>
</dbReference>
<dbReference type="InterPro" id="IPR018391">
    <property type="entry name" value="PQQ_b-propeller_rpt"/>
</dbReference>
<dbReference type="OrthoDB" id="9768177at2"/>
<protein>
    <submittedName>
        <fullName evidence="3">PQQ-like domain-containing protein</fullName>
    </submittedName>
</protein>
<name>A0A1W1WQH3_9BACT</name>
<dbReference type="AlphaFoldDB" id="A0A1W1WQH3"/>
<proteinExistence type="predicted"/>
<dbReference type="Gene3D" id="2.40.10.480">
    <property type="match status" value="1"/>
</dbReference>
<sequence>MKKLIFLCSLIIFVYAENVGNILWKVQLPKKVYDIHIVGAPTIDQDGVIYFGADEYLFAYYPNGILKWKVKLEESRQKYSPVIGKDGTIYINSHFDYIYAISKKGDILWKLKVNEFPDMQMSMGIGNDGTLYIGTSNIIHNLYAINPNGTIKWIFPFDDATRHSSPAIAQDGTIYIGCNDKKLYAINSDGTLKWQYKTADKIWSSPAIGKDGTIYIGSMDTYLYAINPDGSLKWKYKTNGPIYETSPVIAQDGTIYIGSEDGYLYAIDIEGRLRWKFKTDNWILSTPVIGKNGIIYVPSWDNYLYAINPNGSMKWKKFLKEFSFSHSSPTIDKNKILYIGTAYGTFYAIQVESTLAHTPWPKFKHDVYNTGFVKTLAYLDKLANRSFPLQGYFIHYGPGAYDWLYITANKSLVAKLEGLDAQGYFQWSILSRYITNVSVTQRANNDVRIQLQVKAGSPGYLQQMHAKEYRVDGFFFNFGSGAYDWVYLANNMHTLVKLEGIDTTGYFMWENIGDYFTGFDYHNAQFHIRSLK</sequence>
<evidence type="ECO:0000259" key="2">
    <source>
        <dbReference type="Pfam" id="PF25292"/>
    </source>
</evidence>
<reference evidence="4" key="1">
    <citation type="submission" date="2017-04" db="EMBL/GenBank/DDBJ databases">
        <authorList>
            <person name="Varghese N."/>
            <person name="Submissions S."/>
        </authorList>
    </citation>
    <scope>NUCLEOTIDE SEQUENCE [LARGE SCALE GENOMIC DNA]</scope>
    <source>
        <strain evidence="4">DSM 16512</strain>
    </source>
</reference>
<dbReference type="RefSeq" id="WP_084274753.1">
    <property type="nucleotide sequence ID" value="NZ_AP026671.1"/>
</dbReference>
<organism evidence="3 4">
    <name type="scientific">Nitratiruptor tergarcus DSM 16512</name>
    <dbReference type="NCBI Taxonomy" id="1069081"/>
    <lineage>
        <taxon>Bacteria</taxon>
        <taxon>Pseudomonadati</taxon>
        <taxon>Campylobacterota</taxon>
        <taxon>Epsilonproteobacteria</taxon>
        <taxon>Nautiliales</taxon>
        <taxon>Nitratiruptoraceae</taxon>
        <taxon>Nitratiruptor</taxon>
    </lineage>
</organism>
<dbReference type="PANTHER" id="PTHR34512">
    <property type="entry name" value="CELL SURFACE PROTEIN"/>
    <property type="match status" value="1"/>
</dbReference>
<dbReference type="Pfam" id="PF25292">
    <property type="entry name" value="Beta-prop_CGLA"/>
    <property type="match status" value="1"/>
</dbReference>
<dbReference type="Gene3D" id="2.130.10.10">
    <property type="entry name" value="YVTN repeat-like/Quinoprotein amine dehydrogenase"/>
    <property type="match status" value="2"/>
</dbReference>
<dbReference type="InterPro" id="IPR011047">
    <property type="entry name" value="Quinoprotein_ADH-like_sf"/>
</dbReference>
<dbReference type="EMBL" id="FWWZ01000001">
    <property type="protein sequence ID" value="SMC08472.1"/>
    <property type="molecule type" value="Genomic_DNA"/>
</dbReference>
<accession>A0A1W1WQH3</accession>
<dbReference type="InterPro" id="IPR015943">
    <property type="entry name" value="WD40/YVTN_repeat-like_dom_sf"/>
</dbReference>
<dbReference type="InterPro" id="IPR057420">
    <property type="entry name" value="Beta-prop_CGLA"/>
</dbReference>
<evidence type="ECO:0000313" key="3">
    <source>
        <dbReference type="EMBL" id="SMC08472.1"/>
    </source>
</evidence>
<evidence type="ECO:0000259" key="1">
    <source>
        <dbReference type="Pfam" id="PF13360"/>
    </source>
</evidence>
<feature type="domain" description="Pyrrolo-quinoline quinone repeat" evidence="1">
    <location>
        <begin position="222"/>
        <end position="351"/>
    </location>
</feature>
<keyword evidence="4" id="KW-1185">Reference proteome</keyword>
<gene>
    <name evidence="3" type="ORF">SAMN05660197_0224</name>
</gene>
<dbReference type="STRING" id="1069081.SAMN05660197_0224"/>
<dbReference type="Pfam" id="PF13360">
    <property type="entry name" value="PQQ_2"/>
    <property type="match status" value="1"/>
</dbReference>
<dbReference type="Proteomes" id="UP000192602">
    <property type="component" value="Unassembled WGS sequence"/>
</dbReference>
<dbReference type="InterPro" id="IPR002372">
    <property type="entry name" value="PQQ_rpt_dom"/>
</dbReference>